<feature type="transmembrane region" description="Helical" evidence="8">
    <location>
        <begin position="116"/>
        <end position="133"/>
    </location>
</feature>
<feature type="transmembrane region" description="Helical" evidence="8">
    <location>
        <begin position="308"/>
        <end position="329"/>
    </location>
</feature>
<keyword evidence="10" id="KW-1185">Reference proteome</keyword>
<keyword evidence="7 8" id="KW-0472">Membrane</keyword>
<dbReference type="Pfam" id="PF03824">
    <property type="entry name" value="NicO"/>
    <property type="match status" value="1"/>
</dbReference>
<gene>
    <name evidence="9" type="ORF">CTheo_657</name>
</gene>
<evidence type="ECO:0000256" key="3">
    <source>
        <dbReference type="ARBA" id="ARBA00022448"/>
    </source>
</evidence>
<evidence type="ECO:0000256" key="7">
    <source>
        <dbReference type="ARBA" id="ARBA00023136"/>
    </source>
</evidence>
<dbReference type="Proteomes" id="UP000383932">
    <property type="component" value="Unassembled WGS sequence"/>
</dbReference>
<comment type="subcellular location">
    <subcellularLocation>
        <location evidence="8">Cell membrane</location>
        <topology evidence="8">Multi-pass membrane protein</topology>
    </subcellularLocation>
    <subcellularLocation>
        <location evidence="1">Endomembrane system</location>
        <topology evidence="1">Multi-pass membrane protein</topology>
    </subcellularLocation>
</comment>
<evidence type="ECO:0000256" key="1">
    <source>
        <dbReference type="ARBA" id="ARBA00004127"/>
    </source>
</evidence>
<comment type="similarity">
    <text evidence="2 8">Belongs to the NiCoT transporter (TC 2.A.52) family.</text>
</comment>
<dbReference type="InterPro" id="IPR011541">
    <property type="entry name" value="Ni/Co_transpt_high_affinity"/>
</dbReference>
<dbReference type="GO" id="GO:0012505">
    <property type="term" value="C:endomembrane system"/>
    <property type="evidence" value="ECO:0007669"/>
    <property type="project" value="UniProtKB-SubCell"/>
</dbReference>
<evidence type="ECO:0000256" key="2">
    <source>
        <dbReference type="ARBA" id="ARBA00010892"/>
    </source>
</evidence>
<evidence type="ECO:0000313" key="9">
    <source>
        <dbReference type="EMBL" id="KAB5595893.1"/>
    </source>
</evidence>
<feature type="transmembrane region" description="Helical" evidence="8">
    <location>
        <begin position="247"/>
        <end position="269"/>
    </location>
</feature>
<evidence type="ECO:0000256" key="4">
    <source>
        <dbReference type="ARBA" id="ARBA00022596"/>
    </source>
</evidence>
<reference evidence="9 10" key="1">
    <citation type="journal article" date="2019" name="Fungal Biol. Biotechnol.">
        <title>Draft genome sequence of fastidious pathogen Ceratobasidium theobromae, which causes vascular-streak dieback in Theobroma cacao.</title>
        <authorList>
            <person name="Ali S.S."/>
            <person name="Asman A."/>
            <person name="Shao J."/>
            <person name="Firmansyah A.P."/>
            <person name="Susilo A.W."/>
            <person name="Rosmana A."/>
            <person name="McMahon P."/>
            <person name="Junaid M."/>
            <person name="Guest D."/>
            <person name="Kheng T.Y."/>
            <person name="Meinhardt L.W."/>
            <person name="Bailey B.A."/>
        </authorList>
    </citation>
    <scope>NUCLEOTIDE SEQUENCE [LARGE SCALE GENOMIC DNA]</scope>
    <source>
        <strain evidence="9 10">CT2</strain>
    </source>
</reference>
<dbReference type="AlphaFoldDB" id="A0A5N5QWF3"/>
<dbReference type="GO" id="GO:0005886">
    <property type="term" value="C:plasma membrane"/>
    <property type="evidence" value="ECO:0007669"/>
    <property type="project" value="UniProtKB-SubCell"/>
</dbReference>
<feature type="transmembrane region" description="Helical" evidence="8">
    <location>
        <begin position="12"/>
        <end position="33"/>
    </location>
</feature>
<dbReference type="PANTHER" id="PTHR31611:SF0">
    <property type="entry name" value="HIGH-AFFINITY NICKEL TRANSPORT PROTEIN NIC1"/>
    <property type="match status" value="1"/>
</dbReference>
<name>A0A5N5QWF3_9AGAM</name>
<feature type="transmembrane region" description="Helical" evidence="8">
    <location>
        <begin position="80"/>
        <end position="104"/>
    </location>
</feature>
<dbReference type="InterPro" id="IPR004688">
    <property type="entry name" value="Ni/Co_transpt"/>
</dbReference>
<protein>
    <recommendedName>
        <fullName evidence="8">Nickel/cobalt efflux system</fullName>
    </recommendedName>
</protein>
<dbReference type="GO" id="GO:0015099">
    <property type="term" value="F:nickel cation transmembrane transporter activity"/>
    <property type="evidence" value="ECO:0007669"/>
    <property type="project" value="UniProtKB-UniRule"/>
</dbReference>
<accession>A0A5N5QWF3</accession>
<proteinExistence type="inferred from homology"/>
<keyword evidence="3 8" id="KW-0813">Transport</keyword>
<comment type="caution">
    <text evidence="9">The sequence shown here is derived from an EMBL/GenBank/DDBJ whole genome shotgun (WGS) entry which is preliminary data.</text>
</comment>
<dbReference type="OrthoDB" id="5197598at2759"/>
<dbReference type="EMBL" id="SSOP01000005">
    <property type="protein sequence ID" value="KAB5595893.1"/>
    <property type="molecule type" value="Genomic_DNA"/>
</dbReference>
<evidence type="ECO:0000256" key="8">
    <source>
        <dbReference type="RuleBase" id="RU362101"/>
    </source>
</evidence>
<dbReference type="PANTHER" id="PTHR31611">
    <property type="entry name" value="HIGH-AFFINITY NICKEL TRANSPORT PROTEIN NIC1"/>
    <property type="match status" value="1"/>
</dbReference>
<keyword evidence="5 8" id="KW-0812">Transmembrane</keyword>
<evidence type="ECO:0000256" key="5">
    <source>
        <dbReference type="ARBA" id="ARBA00022692"/>
    </source>
</evidence>
<organism evidence="9 10">
    <name type="scientific">Ceratobasidium theobromae</name>
    <dbReference type="NCBI Taxonomy" id="1582974"/>
    <lineage>
        <taxon>Eukaryota</taxon>
        <taxon>Fungi</taxon>
        <taxon>Dikarya</taxon>
        <taxon>Basidiomycota</taxon>
        <taxon>Agaricomycotina</taxon>
        <taxon>Agaricomycetes</taxon>
        <taxon>Cantharellales</taxon>
        <taxon>Ceratobasidiaceae</taxon>
        <taxon>Ceratobasidium</taxon>
    </lineage>
</organism>
<evidence type="ECO:0000313" key="10">
    <source>
        <dbReference type="Proteomes" id="UP000383932"/>
    </source>
</evidence>
<evidence type="ECO:0000256" key="6">
    <source>
        <dbReference type="ARBA" id="ARBA00022989"/>
    </source>
</evidence>
<sequence>MGWNEGLPTASPGASVSATFLFVIALVNSIILARVLRQRRRRREGEDVEAENTNTLTLRILGPITKFVDKPWKAPRLEMYPVGVLFGLGFDTASSIALLAVTAIAQRGADGAGIPHGHIVILPLLFTAGMTFVDSADSILMLYSYAGFPERGLAIFERHSSLTASEQPSSLRSVHSDLTALHATSTSGPNDAVVPAAPAKRADTPEPILLDLECNVPNEPRLSDAQPEDNHQATIQKRTLEQATKNTMSGLSIILTLLSILVAFSISLITTMGLIGENCTRCRAAAEDPDGGGLAGSWWRGWVKANDMSGFIGAAVVGCFAVLVAGWYGGKRIMRKYIKLI</sequence>
<keyword evidence="6 8" id="KW-1133">Transmembrane helix</keyword>
<keyword evidence="4" id="KW-0533">Nickel</keyword>